<keyword evidence="6" id="KW-1185">Reference proteome</keyword>
<feature type="modified residue" description="4-aspartylphosphate" evidence="2">
    <location>
        <position position="87"/>
    </location>
</feature>
<dbReference type="PROSITE" id="PS50110">
    <property type="entry name" value="RESPONSE_REGULATORY"/>
    <property type="match status" value="1"/>
</dbReference>
<dbReference type="Pfam" id="PF00072">
    <property type="entry name" value="Response_reg"/>
    <property type="match status" value="1"/>
</dbReference>
<protein>
    <recommendedName>
        <fullName evidence="4">Response regulatory domain-containing protein</fullName>
    </recommendedName>
</protein>
<dbReference type="RefSeq" id="WP_167527595.1">
    <property type="nucleotide sequence ID" value="NZ_AP021874.1"/>
</dbReference>
<dbReference type="GO" id="GO:0000160">
    <property type="term" value="P:phosphorelay signal transduction system"/>
    <property type="evidence" value="ECO:0007669"/>
    <property type="project" value="InterPro"/>
</dbReference>
<keyword evidence="1 2" id="KW-0597">Phosphoprotein</keyword>
<dbReference type="Proteomes" id="UP000427906">
    <property type="component" value="Chromosome"/>
</dbReference>
<evidence type="ECO:0000256" key="2">
    <source>
        <dbReference type="PROSITE-ProRule" id="PRU00169"/>
    </source>
</evidence>
<evidence type="ECO:0000313" key="5">
    <source>
        <dbReference type="EMBL" id="BBO66933.1"/>
    </source>
</evidence>
<organism evidence="5 6">
    <name type="scientific">Desulfosarcina alkanivorans</name>
    <dbReference type="NCBI Taxonomy" id="571177"/>
    <lineage>
        <taxon>Bacteria</taxon>
        <taxon>Pseudomonadati</taxon>
        <taxon>Thermodesulfobacteriota</taxon>
        <taxon>Desulfobacteria</taxon>
        <taxon>Desulfobacterales</taxon>
        <taxon>Desulfosarcinaceae</taxon>
        <taxon>Desulfosarcina</taxon>
    </lineage>
</organism>
<evidence type="ECO:0000259" key="4">
    <source>
        <dbReference type="PROSITE" id="PS50110"/>
    </source>
</evidence>
<dbReference type="InterPro" id="IPR050595">
    <property type="entry name" value="Bact_response_regulator"/>
</dbReference>
<proteinExistence type="predicted"/>
<dbReference type="CDD" id="cd17546">
    <property type="entry name" value="REC_hyHK_CKI1_RcsC-like"/>
    <property type="match status" value="1"/>
</dbReference>
<dbReference type="InterPro" id="IPR001789">
    <property type="entry name" value="Sig_transdc_resp-reg_receiver"/>
</dbReference>
<evidence type="ECO:0000256" key="1">
    <source>
        <dbReference type="ARBA" id="ARBA00022553"/>
    </source>
</evidence>
<evidence type="ECO:0000256" key="3">
    <source>
        <dbReference type="SAM" id="MobiDB-lite"/>
    </source>
</evidence>
<dbReference type="KEGG" id="dalk:DSCA_08630"/>
<dbReference type="SMART" id="SM00448">
    <property type="entry name" value="REC"/>
    <property type="match status" value="1"/>
</dbReference>
<name>A0A5K7YE57_9BACT</name>
<feature type="domain" description="Response regulatory" evidence="4">
    <location>
        <begin position="38"/>
        <end position="153"/>
    </location>
</feature>
<dbReference type="SUPFAM" id="SSF52172">
    <property type="entry name" value="CheY-like"/>
    <property type="match status" value="1"/>
</dbReference>
<evidence type="ECO:0000313" key="6">
    <source>
        <dbReference type="Proteomes" id="UP000427906"/>
    </source>
</evidence>
<dbReference type="PANTHER" id="PTHR44591:SF3">
    <property type="entry name" value="RESPONSE REGULATORY DOMAIN-CONTAINING PROTEIN"/>
    <property type="match status" value="1"/>
</dbReference>
<dbReference type="InterPro" id="IPR011006">
    <property type="entry name" value="CheY-like_superfamily"/>
</dbReference>
<sequence>MPAAQSRSPLIPETVQTGPAGHPDIPMGWPAMNSVAHRILIVDDDPCILQVVEKMVQHLGCRTTAVATAKKALRVLSESFHDVVLTDYGMPWMDGCQLAARVKTAHPGIRVIIMTGHCEAEITDRLERPGLVDGLLLKPFNLDALRKKIETAITMESRSVKMGIRRRSLKNKPVGKATLAAS</sequence>
<dbReference type="Gene3D" id="3.40.50.2300">
    <property type="match status" value="1"/>
</dbReference>
<accession>A0A5K7YE57</accession>
<dbReference type="AlphaFoldDB" id="A0A5K7YE57"/>
<dbReference type="EMBL" id="AP021874">
    <property type="protein sequence ID" value="BBO66933.1"/>
    <property type="molecule type" value="Genomic_DNA"/>
</dbReference>
<reference evidence="5 6" key="1">
    <citation type="submission" date="2019-11" db="EMBL/GenBank/DDBJ databases">
        <title>Comparative genomics of hydrocarbon-degrading Desulfosarcina strains.</title>
        <authorList>
            <person name="Watanabe M."/>
            <person name="Kojima H."/>
            <person name="Fukui M."/>
        </authorList>
    </citation>
    <scope>NUCLEOTIDE SEQUENCE [LARGE SCALE GENOMIC DNA]</scope>
    <source>
        <strain evidence="5 6">PL12</strain>
    </source>
</reference>
<gene>
    <name evidence="5" type="ORF">DSCA_08630</name>
</gene>
<dbReference type="PANTHER" id="PTHR44591">
    <property type="entry name" value="STRESS RESPONSE REGULATOR PROTEIN 1"/>
    <property type="match status" value="1"/>
</dbReference>
<feature type="region of interest" description="Disordered" evidence="3">
    <location>
        <begin position="1"/>
        <end position="24"/>
    </location>
</feature>